<evidence type="ECO:0000256" key="19">
    <source>
        <dbReference type="PROSITE-ProRule" id="PRU00409"/>
    </source>
</evidence>
<evidence type="ECO:0000256" key="14">
    <source>
        <dbReference type="ARBA" id="ARBA00023211"/>
    </source>
</evidence>
<evidence type="ECO:0000256" key="10">
    <source>
        <dbReference type="ARBA" id="ARBA00022741"/>
    </source>
</evidence>
<dbReference type="PANTHER" id="PTHR11405">
    <property type="entry name" value="CARBAMOYLTRANSFERASE FAMILY MEMBER"/>
    <property type="match status" value="1"/>
</dbReference>
<dbReference type="InterPro" id="IPR011761">
    <property type="entry name" value="ATP-grasp"/>
</dbReference>
<keyword evidence="8" id="KW-0479">Metal-binding</keyword>
<dbReference type="InterPro" id="IPR011607">
    <property type="entry name" value="MGS-like_dom"/>
</dbReference>
<dbReference type="PROSITE" id="PS51855">
    <property type="entry name" value="MGS"/>
    <property type="match status" value="1"/>
</dbReference>
<evidence type="ECO:0000256" key="15">
    <source>
        <dbReference type="ARBA" id="ARBA00047359"/>
    </source>
</evidence>
<feature type="domain" description="MGS-like" evidence="21">
    <location>
        <begin position="939"/>
        <end position="1075"/>
    </location>
</feature>
<name>A0A6P1G9W3_9RICK</name>
<dbReference type="FunFam" id="3.30.470.20:FF:000007">
    <property type="entry name" value="Carbamoyl-phosphate synthase large chain"/>
    <property type="match status" value="1"/>
</dbReference>
<dbReference type="GO" id="GO:0044205">
    <property type="term" value="P:'de novo' UMP biosynthetic process"/>
    <property type="evidence" value="ECO:0007669"/>
    <property type="project" value="UniProtKB-UniPathway"/>
</dbReference>
<dbReference type="Gene3D" id="3.30.1490.20">
    <property type="entry name" value="ATP-grasp fold, A domain"/>
    <property type="match status" value="2"/>
</dbReference>
<dbReference type="AlphaFoldDB" id="A0A6P1G9W3"/>
<dbReference type="PROSITE" id="PS50975">
    <property type="entry name" value="ATP_GRASP"/>
    <property type="match status" value="2"/>
</dbReference>
<organism evidence="22 23">
    <name type="scientific">Neorickettsia findlayensis</name>
    <dbReference type="NCBI Taxonomy" id="2686014"/>
    <lineage>
        <taxon>Bacteria</taxon>
        <taxon>Pseudomonadati</taxon>
        <taxon>Pseudomonadota</taxon>
        <taxon>Alphaproteobacteria</taxon>
        <taxon>Rickettsiales</taxon>
        <taxon>Anaplasmataceae</taxon>
        <taxon>Neorickettsia</taxon>
    </lineage>
</organism>
<evidence type="ECO:0000256" key="7">
    <source>
        <dbReference type="ARBA" id="ARBA00022605"/>
    </source>
</evidence>
<reference evidence="22 23" key="1">
    <citation type="journal article" date="2020" name="MBio">
        <title>Erratum for Teymournejad et al., 'Isolation and Molecular Analysis of a Novel Neorickettsia Species That Causes Potomac Horse Fever'.</title>
        <authorList>
            <person name="Teymournejad O."/>
            <person name="Lin M."/>
            <person name="Bekebrede H."/>
            <person name="Kamr A."/>
            <person name="Toribio R.E."/>
            <person name="Arroyo L.G."/>
            <person name="Baird J.D."/>
            <person name="Rikihisa Y."/>
        </authorList>
    </citation>
    <scope>NUCLEOTIDE SEQUENCE [LARGE SCALE GENOMIC DNA]</scope>
    <source>
        <strain evidence="22 23">Fin17</strain>
    </source>
</reference>
<dbReference type="Pfam" id="PF02787">
    <property type="entry name" value="CPSase_L_D3"/>
    <property type="match status" value="1"/>
</dbReference>
<dbReference type="EC" id="6.3.5.5" evidence="22"/>
<dbReference type="CDD" id="cd01424">
    <property type="entry name" value="MGS_CPS_II"/>
    <property type="match status" value="1"/>
</dbReference>
<comment type="catalytic activity">
    <reaction evidence="15">
        <text>hydrogencarbonate + NH4(+) + 2 ATP = carbamoyl phosphate + 2 ADP + phosphate + 2 H(+)</text>
        <dbReference type="Rhea" id="RHEA:18029"/>
        <dbReference type="ChEBI" id="CHEBI:15378"/>
        <dbReference type="ChEBI" id="CHEBI:17544"/>
        <dbReference type="ChEBI" id="CHEBI:28938"/>
        <dbReference type="ChEBI" id="CHEBI:30616"/>
        <dbReference type="ChEBI" id="CHEBI:43474"/>
        <dbReference type="ChEBI" id="CHEBI:58228"/>
        <dbReference type="ChEBI" id="CHEBI:456216"/>
        <dbReference type="EC" id="6.3.4.16"/>
    </reaction>
</comment>
<dbReference type="Proteomes" id="UP000464912">
    <property type="component" value="Chromosome"/>
</dbReference>
<evidence type="ECO:0000259" key="21">
    <source>
        <dbReference type="PROSITE" id="PS51855"/>
    </source>
</evidence>
<keyword evidence="9" id="KW-0677">Repeat</keyword>
<dbReference type="GO" id="GO:0005737">
    <property type="term" value="C:cytoplasm"/>
    <property type="evidence" value="ECO:0007669"/>
    <property type="project" value="TreeGrafter"/>
</dbReference>
<comment type="similarity">
    <text evidence="4">Belongs to the CarB family.</text>
</comment>
<dbReference type="NCBIfam" id="TIGR01369">
    <property type="entry name" value="CPSaseII_lrg"/>
    <property type="match status" value="1"/>
</dbReference>
<keyword evidence="14" id="KW-0464">Manganese</keyword>
<dbReference type="SUPFAM" id="SSF52440">
    <property type="entry name" value="PreATP-grasp domain"/>
    <property type="match status" value="2"/>
</dbReference>
<keyword evidence="7" id="KW-0028">Amino-acid biosynthesis</keyword>
<dbReference type="InterPro" id="IPR036897">
    <property type="entry name" value="CarbamoylP_synth_lsu_oligo_sf"/>
</dbReference>
<dbReference type="Pfam" id="PF25596">
    <property type="entry name" value="CPSase_L_D1"/>
    <property type="match status" value="2"/>
</dbReference>
<dbReference type="NCBIfam" id="NF009455">
    <property type="entry name" value="PRK12815.1"/>
    <property type="match status" value="1"/>
</dbReference>
<evidence type="ECO:0000256" key="13">
    <source>
        <dbReference type="ARBA" id="ARBA00022975"/>
    </source>
</evidence>
<dbReference type="GO" id="GO:0006541">
    <property type="term" value="P:glutamine metabolic process"/>
    <property type="evidence" value="ECO:0007669"/>
    <property type="project" value="TreeGrafter"/>
</dbReference>
<evidence type="ECO:0000256" key="9">
    <source>
        <dbReference type="ARBA" id="ARBA00022737"/>
    </source>
</evidence>
<dbReference type="NCBIfam" id="NF003671">
    <property type="entry name" value="PRK05294.1"/>
    <property type="match status" value="1"/>
</dbReference>
<dbReference type="InterPro" id="IPR016185">
    <property type="entry name" value="PreATP-grasp_dom_sf"/>
</dbReference>
<dbReference type="PROSITE" id="PS51257">
    <property type="entry name" value="PROKAR_LIPOPROTEIN"/>
    <property type="match status" value="1"/>
</dbReference>
<dbReference type="Gene3D" id="3.30.470.20">
    <property type="entry name" value="ATP-grasp fold, B domain"/>
    <property type="match status" value="2"/>
</dbReference>
<dbReference type="InterPro" id="IPR013815">
    <property type="entry name" value="ATP_grasp_subdomain_1"/>
</dbReference>
<dbReference type="FunFam" id="3.40.50.20:FF:000001">
    <property type="entry name" value="Carbamoyl-phosphate synthase large chain"/>
    <property type="match status" value="1"/>
</dbReference>
<evidence type="ECO:0000256" key="5">
    <source>
        <dbReference type="ARBA" id="ARBA00022571"/>
    </source>
</evidence>
<dbReference type="InterPro" id="IPR005479">
    <property type="entry name" value="CPAse_ATP-bd"/>
</dbReference>
<evidence type="ECO:0000256" key="4">
    <source>
        <dbReference type="ARBA" id="ARBA00009799"/>
    </source>
</evidence>
<dbReference type="GO" id="GO:0005524">
    <property type="term" value="F:ATP binding"/>
    <property type="evidence" value="ECO:0007669"/>
    <property type="project" value="UniProtKB-UniRule"/>
</dbReference>
<dbReference type="PROSITE" id="PS00867">
    <property type="entry name" value="CPSASE_2"/>
    <property type="match status" value="2"/>
</dbReference>
<gene>
    <name evidence="22" type="primary">carB</name>
    <name evidence="22" type="ORF">GP480_00850</name>
</gene>
<dbReference type="FunFam" id="1.10.1030.10:FF:000002">
    <property type="entry name" value="Carbamoyl-phosphate synthase large chain"/>
    <property type="match status" value="1"/>
</dbReference>
<dbReference type="GO" id="GO:0046872">
    <property type="term" value="F:metal ion binding"/>
    <property type="evidence" value="ECO:0007669"/>
    <property type="project" value="UniProtKB-KW"/>
</dbReference>
<comment type="function">
    <text evidence="17">Large subunit of the glutamine-dependent carbamoyl phosphate synthetase (CPSase). CPSase catalyzes the formation of carbamoyl phosphate from the ammonia moiety of glutamine, carbonate, and phosphate donated by ATP, constituting the first step of 2 biosynthetic pathways, one leading to arginine and/or urea and the other to pyrimidine nucleotides. The large subunit (synthetase) binds the substrates ammonia (free or transferred from glutamine from the small subunit), hydrogencarbonate and ATP and carries out an ATP-coupled ligase reaction, activating hydrogencarbonate by forming carboxy phosphate which reacts with ammonia to form carbamoyl phosphate.</text>
</comment>
<evidence type="ECO:0000256" key="18">
    <source>
        <dbReference type="ARBA" id="ARBA00062056"/>
    </source>
</evidence>
<dbReference type="SMART" id="SM01096">
    <property type="entry name" value="CPSase_L_D3"/>
    <property type="match status" value="1"/>
</dbReference>
<sequence length="1075" mass="118398">MQEKKSTILVIGAGPIVIGQACEFDYSGTQACRILRKRGYKVVLINPNPATIMTDPDTADVVYIEPINIEIIESIIAKEKPDKLLPTVGGQTALNIAIELFDSGILSKYGVELIGASKRVIENAEKRSVFNQIMGEIGLQVPKNTVVTHVNEIEKAFEFIGIPAIIRPSFTLGGLGGGVATTKFDFFTIINNGLKFSPVSEVQVDESVLGWQEFELEVVRDSVGNSIVVCSIENTDPMGVHTGDSVTVSPILTLRDEEYQEMRDAAFKVLDYIGVTTGGANVQFALNPENGELRVIEMNPRVSRSSALASKATGYPIAKVAAQLATGFTLPEVYNDAVPTIPASFEPAMDYVVVKIPRFNFEKFFHAEERLSSSMKSVGTTMAIGRCFQEALQKAFSSLEQGLDGLNTVLGSSVSREVINRKLCSLIPNKILIIADAIRAGFDIKEIAHLSKYNEWFLLQIGELVNLENEIKSVDFSPNRLLVWKKKGFSDSRIASLKGCDEAFVRNIRKRMGINPVFKRVDTCAAEFESNINYLYSTYEGDTVTQPECEAYPSDKQKVIVLGSGPNRIGQGIEFDYTCVHAVSAIKELGYEAIMVNCNPETVSTDYDISDKLYFSPMNVESVLDIVEKESEKGELLGVVLQCGGQTPLKLAKAMSENDVKIIGTSFASINAAEDRKSFNTLVAELEMLQPENAIVFEREEIAENVKKFGFPLIVRPSYVLGGESMQIIYDDAMLENYLERHPQLFNGSSLLLDRFLVNALELDVDAISDGEDVYIAGIMEHIEEAGVHSGDSAFVFPPQKLSEEILERIKSCTRKVAIALNVVGFLNIQFAISGSDVYVLEVNPRSSRTVPFVAKALGVPIAKIATKVMLGMRLRDFQLKRYEDYLQHVFVKQPVFSFEKFPESDVLLGPEMKSTGEVMGVGDDFDTAFAKVCMASMRKLPTSGKVFFSIRDEDKLKSVEVAKILSELQFTILATNGSAAFLKKHNIDAVTVNKVKEGSPHVVDMIMNSEISLVINTSSHVLESVKDSMSIRSSSIINQIPCCTNIHSALALVRGIKKIVKCKLPVYQLSHVQN</sequence>
<comment type="catalytic activity">
    <reaction evidence="16">
        <text>hydrogencarbonate + L-glutamine + 2 ATP + H2O = carbamoyl phosphate + L-glutamate + 2 ADP + phosphate + 2 H(+)</text>
        <dbReference type="Rhea" id="RHEA:18633"/>
        <dbReference type="ChEBI" id="CHEBI:15377"/>
        <dbReference type="ChEBI" id="CHEBI:15378"/>
        <dbReference type="ChEBI" id="CHEBI:17544"/>
        <dbReference type="ChEBI" id="CHEBI:29985"/>
        <dbReference type="ChEBI" id="CHEBI:30616"/>
        <dbReference type="ChEBI" id="CHEBI:43474"/>
        <dbReference type="ChEBI" id="CHEBI:58228"/>
        <dbReference type="ChEBI" id="CHEBI:58359"/>
        <dbReference type="ChEBI" id="CHEBI:456216"/>
        <dbReference type="EC" id="6.3.5.5"/>
    </reaction>
</comment>
<dbReference type="Pfam" id="PF02142">
    <property type="entry name" value="MGS"/>
    <property type="match status" value="1"/>
</dbReference>
<dbReference type="FunFam" id="3.30.470.20:FF:000026">
    <property type="entry name" value="Carbamoyl-phosphate synthase large chain"/>
    <property type="match status" value="1"/>
</dbReference>
<evidence type="ECO:0000256" key="11">
    <source>
        <dbReference type="ARBA" id="ARBA00022840"/>
    </source>
</evidence>
<dbReference type="FunFam" id="3.40.50.20:FF:000002">
    <property type="entry name" value="Carbamoyl-phosphate synthase large chain"/>
    <property type="match status" value="1"/>
</dbReference>
<comment type="subunit">
    <text evidence="18">Composed of two chains; the small (or glutamine) chain promotes the hydrolysis of glutamine to ammonia, which is used by the large (or ammonia) chain to synthesize carbamoyl phosphate. Tetramer of heterodimers (alpha,beta)4.</text>
</comment>
<dbReference type="SMART" id="SM00851">
    <property type="entry name" value="MGS"/>
    <property type="match status" value="1"/>
</dbReference>
<comment type="cofactor">
    <cofactor evidence="1">
        <name>Mn(2+)</name>
        <dbReference type="ChEBI" id="CHEBI:29035"/>
    </cofactor>
</comment>
<protein>
    <submittedName>
        <fullName evidence="22">Carbamoyl-phosphate synthase large subunit</fullName>
        <ecNumber evidence="22">6.3.5.5</ecNumber>
    </submittedName>
</protein>
<comment type="pathway">
    <text evidence="3">Amino-acid biosynthesis; L-arginine biosynthesis; carbamoyl phosphate from bicarbonate: step 1/1.</text>
</comment>
<reference evidence="22 23" key="2">
    <citation type="journal article" date="2020" name="MBio">
        <title>Isolation and Molecular Analysis of a Novel Neorickettsia Species That Causes Potomac Horse Fever.</title>
        <authorList>
            <person name="Teymournejad O."/>
            <person name="Lin M."/>
            <person name="Bekebrede H."/>
            <person name="Kamr A."/>
            <person name="Toribio R.E."/>
            <person name="Arroyo L.G."/>
            <person name="Baird J.D."/>
            <person name="Rikihisa Y."/>
        </authorList>
    </citation>
    <scope>NUCLEOTIDE SEQUENCE [LARGE SCALE GENOMIC DNA]</scope>
    <source>
        <strain evidence="22 23">Fin17</strain>
    </source>
</reference>
<dbReference type="SUPFAM" id="SSF56059">
    <property type="entry name" value="Glutathione synthetase ATP-binding domain-like"/>
    <property type="match status" value="2"/>
</dbReference>
<evidence type="ECO:0000256" key="16">
    <source>
        <dbReference type="ARBA" id="ARBA00048816"/>
    </source>
</evidence>
<dbReference type="KEGG" id="nef:GP480_00850"/>
<evidence type="ECO:0000313" key="23">
    <source>
        <dbReference type="Proteomes" id="UP000464912"/>
    </source>
</evidence>
<evidence type="ECO:0000313" key="22">
    <source>
        <dbReference type="EMBL" id="QHD65013.1"/>
    </source>
</evidence>
<evidence type="ECO:0000259" key="20">
    <source>
        <dbReference type="PROSITE" id="PS50975"/>
    </source>
</evidence>
<dbReference type="Gene3D" id="1.10.1030.10">
    <property type="entry name" value="Carbamoyl-phosphate synthetase, large subunit oligomerisation domain"/>
    <property type="match status" value="1"/>
</dbReference>
<keyword evidence="12" id="KW-0460">Magnesium</keyword>
<dbReference type="InterPro" id="IPR005483">
    <property type="entry name" value="CPSase_dom"/>
</dbReference>
<dbReference type="SUPFAM" id="SSF52335">
    <property type="entry name" value="Methylglyoxal synthase-like"/>
    <property type="match status" value="1"/>
</dbReference>
<comment type="pathway">
    <text evidence="2">Pyrimidine metabolism; UMP biosynthesis via de novo pathway; (S)-dihydroorotate from bicarbonate: step 1/3.</text>
</comment>
<keyword evidence="13" id="KW-0665">Pyrimidine biosynthesis</keyword>
<dbReference type="InterPro" id="IPR006275">
    <property type="entry name" value="CPSase_lsu"/>
</dbReference>
<dbReference type="InterPro" id="IPR005480">
    <property type="entry name" value="CPSase_lsu_oligo"/>
</dbReference>
<dbReference type="Gene3D" id="3.40.50.20">
    <property type="match status" value="2"/>
</dbReference>
<accession>A0A6P1G9W3</accession>
<evidence type="ECO:0000256" key="17">
    <source>
        <dbReference type="ARBA" id="ARBA00057223"/>
    </source>
</evidence>
<feature type="domain" description="ATP-grasp" evidence="20">
    <location>
        <begin position="131"/>
        <end position="326"/>
    </location>
</feature>
<dbReference type="PANTHER" id="PTHR11405:SF53">
    <property type="entry name" value="CARBAMOYL-PHOSPHATE SYNTHASE [AMMONIA], MITOCHONDRIAL"/>
    <property type="match status" value="1"/>
</dbReference>
<evidence type="ECO:0000256" key="3">
    <source>
        <dbReference type="ARBA" id="ARBA00005077"/>
    </source>
</evidence>
<keyword evidence="6 22" id="KW-0436">Ligase</keyword>
<keyword evidence="11 19" id="KW-0067">ATP-binding</keyword>
<evidence type="ECO:0000256" key="2">
    <source>
        <dbReference type="ARBA" id="ARBA00004812"/>
    </source>
</evidence>
<dbReference type="InterPro" id="IPR058047">
    <property type="entry name" value="CPSase_preATP-grasp"/>
</dbReference>
<evidence type="ECO:0000256" key="1">
    <source>
        <dbReference type="ARBA" id="ARBA00001936"/>
    </source>
</evidence>
<dbReference type="Gene3D" id="3.40.50.1380">
    <property type="entry name" value="Methylglyoxal synthase-like domain"/>
    <property type="match status" value="1"/>
</dbReference>
<dbReference type="RefSeq" id="WP_160095006.1">
    <property type="nucleotide sequence ID" value="NZ_CP047224.1"/>
</dbReference>
<dbReference type="PRINTS" id="PR00098">
    <property type="entry name" value="CPSASE"/>
</dbReference>
<evidence type="ECO:0000256" key="8">
    <source>
        <dbReference type="ARBA" id="ARBA00022723"/>
    </source>
</evidence>
<dbReference type="InterPro" id="IPR033937">
    <property type="entry name" value="MGS_CPS_CarB"/>
</dbReference>
<keyword evidence="23" id="KW-1185">Reference proteome</keyword>
<feature type="domain" description="ATP-grasp" evidence="20">
    <location>
        <begin position="680"/>
        <end position="871"/>
    </location>
</feature>
<dbReference type="EMBL" id="CP047224">
    <property type="protein sequence ID" value="QHD65013.1"/>
    <property type="molecule type" value="Genomic_DNA"/>
</dbReference>
<dbReference type="GO" id="GO:0006526">
    <property type="term" value="P:L-arginine biosynthetic process"/>
    <property type="evidence" value="ECO:0007669"/>
    <property type="project" value="UniProtKB-KW"/>
</dbReference>
<evidence type="ECO:0000256" key="6">
    <source>
        <dbReference type="ARBA" id="ARBA00022598"/>
    </source>
</evidence>
<dbReference type="GO" id="GO:0004087">
    <property type="term" value="F:carbamoyl-phosphate synthase (ammonia) activity"/>
    <property type="evidence" value="ECO:0007669"/>
    <property type="project" value="UniProtKB-EC"/>
</dbReference>
<proteinExistence type="inferred from homology"/>
<dbReference type="Pfam" id="PF02786">
    <property type="entry name" value="CPSase_L_D2"/>
    <property type="match status" value="2"/>
</dbReference>
<dbReference type="InterPro" id="IPR036914">
    <property type="entry name" value="MGS-like_dom_sf"/>
</dbReference>
<dbReference type="UniPathway" id="UPA00070">
    <property type="reaction ID" value="UER00115"/>
</dbReference>
<evidence type="ECO:0000256" key="12">
    <source>
        <dbReference type="ARBA" id="ARBA00022842"/>
    </source>
</evidence>
<keyword evidence="10 19" id="KW-0547">Nucleotide-binding</keyword>
<dbReference type="SUPFAM" id="SSF48108">
    <property type="entry name" value="Carbamoyl phosphate synthetase, large subunit connection domain"/>
    <property type="match status" value="1"/>
</dbReference>
<keyword evidence="5" id="KW-0055">Arginine biosynthesis</keyword>
<dbReference type="GO" id="GO:0004088">
    <property type="term" value="F:carbamoyl-phosphate synthase (glutamine-hydrolyzing) activity"/>
    <property type="evidence" value="ECO:0007669"/>
    <property type="project" value="UniProtKB-EC"/>
</dbReference>